<evidence type="ECO:0000313" key="1">
    <source>
        <dbReference type="EMBL" id="GLI00257.1"/>
    </source>
</evidence>
<gene>
    <name evidence="1" type="ORF">Pa4123_55330</name>
</gene>
<name>A0ABQ5R0C1_9ACTN</name>
<reference evidence="1" key="1">
    <citation type="submission" date="2022-12" db="EMBL/GenBank/DDBJ databases">
        <title>New Phytohabitans aurantiacus sp. RD004123 nov., an actinomycete isolated from soil.</title>
        <authorList>
            <person name="Triningsih D.W."/>
            <person name="Harunari E."/>
            <person name="Igarashi Y."/>
        </authorList>
    </citation>
    <scope>NUCLEOTIDE SEQUENCE</scope>
    <source>
        <strain evidence="1">RD004123</strain>
    </source>
</reference>
<proteinExistence type="predicted"/>
<comment type="caution">
    <text evidence="1">The sequence shown here is derived from an EMBL/GenBank/DDBJ whole genome shotgun (WGS) entry which is preliminary data.</text>
</comment>
<accession>A0ABQ5R0C1</accession>
<organism evidence="1 2">
    <name type="scientific">Phytohabitans aurantiacus</name>
    <dbReference type="NCBI Taxonomy" id="3016789"/>
    <lineage>
        <taxon>Bacteria</taxon>
        <taxon>Bacillati</taxon>
        <taxon>Actinomycetota</taxon>
        <taxon>Actinomycetes</taxon>
        <taxon>Micromonosporales</taxon>
        <taxon>Micromonosporaceae</taxon>
    </lineage>
</organism>
<dbReference type="RefSeq" id="WP_281900443.1">
    <property type="nucleotide sequence ID" value="NZ_BSDI01000031.1"/>
</dbReference>
<dbReference type="Proteomes" id="UP001144280">
    <property type="component" value="Unassembled WGS sequence"/>
</dbReference>
<dbReference type="EMBL" id="BSDI01000031">
    <property type="protein sequence ID" value="GLI00257.1"/>
    <property type="molecule type" value="Genomic_DNA"/>
</dbReference>
<protein>
    <recommendedName>
        <fullName evidence="3">Immunity protein 35 domain-containing protein</fullName>
    </recommendedName>
</protein>
<keyword evidence="2" id="KW-1185">Reference proteome</keyword>
<evidence type="ECO:0000313" key="2">
    <source>
        <dbReference type="Proteomes" id="UP001144280"/>
    </source>
</evidence>
<evidence type="ECO:0008006" key="3">
    <source>
        <dbReference type="Google" id="ProtNLM"/>
    </source>
</evidence>
<sequence length="198" mass="21589">MAYTDQVVFPDKVLIDLPEASSRRFPGWVGPVLVISVENQGVCAWGVPLGFEDPAMLVGGDIYTRTGWIRGTTEYCSDVAAFVAARRWDASCLSQGPLLQAQAAELDGATLSELRRQYEQRPPTMGWPGHTVHRFEGRGVKIMLWDGPGQCDWWISAADVTTLQATATAVVPLSDLRTSLWSTDPEGVALLGQIRGRG</sequence>